<keyword evidence="6 15" id="KW-0812">Transmembrane</keyword>
<keyword evidence="5" id="KW-0109">Calcium transport</keyword>
<dbReference type="PANTHER" id="PTHR15929:SF0">
    <property type="entry name" value="STORE-OPERATED CALCIUM ENTRY-ASSOCIATED REGULATORY FACTOR"/>
    <property type="match status" value="1"/>
</dbReference>
<keyword evidence="9" id="KW-0106">Calcium</keyword>
<gene>
    <name evidence="17" type="ORF">GX50_08561</name>
</gene>
<evidence type="ECO:0000256" key="14">
    <source>
        <dbReference type="SAM" id="MobiDB-lite"/>
    </source>
</evidence>
<keyword evidence="10 15" id="KW-1133">Transmembrane helix</keyword>
<evidence type="ECO:0000256" key="8">
    <source>
        <dbReference type="ARBA" id="ARBA00022824"/>
    </source>
</evidence>
<dbReference type="Proteomes" id="UP000226031">
    <property type="component" value="Unassembled WGS sequence"/>
</dbReference>
<dbReference type="AlphaFoldDB" id="A0A2B7Z661"/>
<keyword evidence="7 16" id="KW-0732">Signal</keyword>
<feature type="signal peptide" evidence="16">
    <location>
        <begin position="1"/>
        <end position="23"/>
    </location>
</feature>
<evidence type="ECO:0000256" key="10">
    <source>
        <dbReference type="ARBA" id="ARBA00022989"/>
    </source>
</evidence>
<sequence length="315" mass="34061">MTPIYILNILLSLLSLLPFPSHAYNPYKSPSTKNAILLSSIQSLTLHANRKTTHRRVPAIQQLTCIGPSKKICALYTPDVMRCINQGHDYDENDVQWTCTAQLPPEFKLGSTDVVCEGYRDKEDPWVLKGSCGVEYRLMLTEKGEEKYGKLVGGSEWSSFGGSSWRGWLNSLGEMVFFLFFFGVLAVIVMAAFGCLDGGAGQRRGGRRWGEGWGWGGGWGPGGGGGGGWGGWNDPPPPYDYQGYRKTEPWRPGFWTGAAAGSAAAYALGRRSGSGSGSGWGSNRAESSRPSSSRPSFSPSASTSESTGFGGSRRR</sequence>
<comment type="caution">
    <text evidence="17">The sequence shown here is derived from an EMBL/GenBank/DDBJ whole genome shotgun (WGS) entry which is preliminary data.</text>
</comment>
<keyword evidence="18" id="KW-1185">Reference proteome</keyword>
<reference evidence="17 18" key="1">
    <citation type="submission" date="2017-10" db="EMBL/GenBank/DDBJ databases">
        <title>Comparative genomics in systemic dimorphic fungi from Ajellomycetaceae.</title>
        <authorList>
            <person name="Munoz J.F."/>
            <person name="Mcewen J.G."/>
            <person name="Clay O.K."/>
            <person name="Cuomo C.A."/>
        </authorList>
    </citation>
    <scope>NUCLEOTIDE SEQUENCE [LARGE SCALE GENOMIC DNA]</scope>
    <source>
        <strain evidence="17 18">UAMH4076</strain>
    </source>
</reference>
<keyword evidence="12 15" id="KW-0472">Membrane</keyword>
<dbReference type="PANTHER" id="PTHR15929">
    <property type="entry name" value="STORE-OPERATED CALCIUM ENTRY-ASSOCIATED REGULATORY FACTOR"/>
    <property type="match status" value="1"/>
</dbReference>
<organism evidence="17 18">
    <name type="scientific">[Emmonsia] crescens</name>
    <dbReference type="NCBI Taxonomy" id="73230"/>
    <lineage>
        <taxon>Eukaryota</taxon>
        <taxon>Fungi</taxon>
        <taxon>Dikarya</taxon>
        <taxon>Ascomycota</taxon>
        <taxon>Pezizomycotina</taxon>
        <taxon>Eurotiomycetes</taxon>
        <taxon>Eurotiomycetidae</taxon>
        <taxon>Onygenales</taxon>
        <taxon>Ajellomycetaceae</taxon>
        <taxon>Emergomyces</taxon>
    </lineage>
</organism>
<evidence type="ECO:0000256" key="16">
    <source>
        <dbReference type="SAM" id="SignalP"/>
    </source>
</evidence>
<feature type="transmembrane region" description="Helical" evidence="15">
    <location>
        <begin position="175"/>
        <end position="196"/>
    </location>
</feature>
<evidence type="ECO:0000313" key="18">
    <source>
        <dbReference type="Proteomes" id="UP000226031"/>
    </source>
</evidence>
<protein>
    <recommendedName>
        <fullName evidence="3">Store-operated calcium entry-associated regulatory factor</fullName>
    </recommendedName>
    <alternativeName>
        <fullName evidence="13">Transmembrane protein 66</fullName>
    </alternativeName>
</protein>
<dbReference type="STRING" id="73230.A0A2B7Z661"/>
<keyword evidence="8" id="KW-0256">Endoplasmic reticulum</keyword>
<accession>A0A2B7Z661</accession>
<name>A0A2B7Z661_9EURO</name>
<comment type="similarity">
    <text evidence="2">Belongs to the SARAF family.</text>
</comment>
<evidence type="ECO:0000256" key="11">
    <source>
        <dbReference type="ARBA" id="ARBA00023065"/>
    </source>
</evidence>
<feature type="chain" id="PRO_5013401277" description="Store-operated calcium entry-associated regulatory factor" evidence="16">
    <location>
        <begin position="24"/>
        <end position="315"/>
    </location>
</feature>
<evidence type="ECO:0000256" key="13">
    <source>
        <dbReference type="ARBA" id="ARBA00031116"/>
    </source>
</evidence>
<keyword evidence="4" id="KW-0813">Transport</keyword>
<dbReference type="GO" id="GO:0006816">
    <property type="term" value="P:calcium ion transport"/>
    <property type="evidence" value="ECO:0007669"/>
    <property type="project" value="UniProtKB-KW"/>
</dbReference>
<dbReference type="GO" id="GO:2001256">
    <property type="term" value="P:regulation of store-operated calcium entry"/>
    <property type="evidence" value="ECO:0007669"/>
    <property type="project" value="InterPro"/>
</dbReference>
<evidence type="ECO:0000256" key="2">
    <source>
        <dbReference type="ARBA" id="ARBA00006833"/>
    </source>
</evidence>
<evidence type="ECO:0000256" key="6">
    <source>
        <dbReference type="ARBA" id="ARBA00022692"/>
    </source>
</evidence>
<feature type="compositionally biased region" description="Low complexity" evidence="14">
    <location>
        <begin position="281"/>
        <end position="307"/>
    </location>
</feature>
<evidence type="ECO:0000313" key="17">
    <source>
        <dbReference type="EMBL" id="PGH28703.1"/>
    </source>
</evidence>
<evidence type="ECO:0000256" key="5">
    <source>
        <dbReference type="ARBA" id="ARBA00022568"/>
    </source>
</evidence>
<evidence type="ECO:0000256" key="15">
    <source>
        <dbReference type="SAM" id="Phobius"/>
    </source>
</evidence>
<comment type="subcellular location">
    <subcellularLocation>
        <location evidence="1">Endoplasmic reticulum membrane</location>
        <topology evidence="1">Single-pass type I membrane protein</topology>
    </subcellularLocation>
</comment>
<proteinExistence type="inferred from homology"/>
<dbReference type="VEuPathDB" id="FungiDB:EMCG_07652"/>
<keyword evidence="11" id="KW-0406">Ion transport</keyword>
<evidence type="ECO:0000256" key="1">
    <source>
        <dbReference type="ARBA" id="ARBA00004115"/>
    </source>
</evidence>
<evidence type="ECO:0000256" key="7">
    <source>
        <dbReference type="ARBA" id="ARBA00022729"/>
    </source>
</evidence>
<evidence type="ECO:0000256" key="12">
    <source>
        <dbReference type="ARBA" id="ARBA00023136"/>
    </source>
</evidence>
<dbReference type="Pfam" id="PF06682">
    <property type="entry name" value="SARAF"/>
    <property type="match status" value="1"/>
</dbReference>
<evidence type="ECO:0000256" key="3">
    <source>
        <dbReference type="ARBA" id="ARBA00016584"/>
    </source>
</evidence>
<dbReference type="GO" id="GO:0005789">
    <property type="term" value="C:endoplasmic reticulum membrane"/>
    <property type="evidence" value="ECO:0007669"/>
    <property type="project" value="UniProtKB-SubCell"/>
</dbReference>
<evidence type="ECO:0000256" key="4">
    <source>
        <dbReference type="ARBA" id="ARBA00022448"/>
    </source>
</evidence>
<dbReference type="EMBL" id="PDND01000334">
    <property type="protein sequence ID" value="PGH28703.1"/>
    <property type="molecule type" value="Genomic_DNA"/>
</dbReference>
<feature type="region of interest" description="Disordered" evidence="14">
    <location>
        <begin position="270"/>
        <end position="315"/>
    </location>
</feature>
<evidence type="ECO:0000256" key="9">
    <source>
        <dbReference type="ARBA" id="ARBA00022837"/>
    </source>
</evidence>
<dbReference type="InterPro" id="IPR009567">
    <property type="entry name" value="SARAF"/>
</dbReference>